<protein>
    <recommendedName>
        <fullName evidence="7">Pseudouridine synthase</fullName>
        <ecNumber evidence="7">5.4.99.-</ecNumber>
    </recommendedName>
</protein>
<dbReference type="InterPro" id="IPR020103">
    <property type="entry name" value="PsdUridine_synth_cat_dom_sf"/>
</dbReference>
<name>A0A1S9I5F2_9CLOT</name>
<evidence type="ECO:0000259" key="8">
    <source>
        <dbReference type="SMART" id="SM00363"/>
    </source>
</evidence>
<dbReference type="PROSITE" id="PS50889">
    <property type="entry name" value="S4"/>
    <property type="match status" value="1"/>
</dbReference>
<comment type="function">
    <text evidence="7">Responsible for synthesis of pseudouridine from uracil.</text>
</comment>
<dbReference type="GO" id="GO:0003723">
    <property type="term" value="F:RNA binding"/>
    <property type="evidence" value="ECO:0007669"/>
    <property type="project" value="UniProtKB-KW"/>
</dbReference>
<dbReference type="InterPro" id="IPR002942">
    <property type="entry name" value="S4_RNA-bd"/>
</dbReference>
<gene>
    <name evidence="9" type="ORF">BS637_05440</name>
    <name evidence="10" type="ORF">BS638_08620</name>
</gene>
<dbReference type="SUPFAM" id="SSF55120">
    <property type="entry name" value="Pseudouridine synthase"/>
    <property type="match status" value="1"/>
</dbReference>
<comment type="caution">
    <text evidence="10">The sequence shown here is derived from an EMBL/GenBank/DDBJ whole genome shotgun (WGS) entry which is preliminary data.</text>
</comment>
<dbReference type="AlphaFoldDB" id="A0A1S9I5F2"/>
<dbReference type="PANTHER" id="PTHR21600">
    <property type="entry name" value="MITOCHONDRIAL RNA PSEUDOURIDINE SYNTHASE"/>
    <property type="match status" value="1"/>
</dbReference>
<sequence length="305" mass="34797">MEKISLQVEKKFDNVRLDLYLSKIFEDKSRSYLQGIIEEGNVLVNNNKKKRNYKLKVGDSIEVNIPVPKLLQIEPENIDLDIVYEDKDLIVVNKPQNMVVHPAPGVYLGTLVNALLNHCKDLSGINGVARPGIVHRIDKDTSGVLVVAKNDKSHNNLAAQFKEHSISRVYMALVEGIIKDEHGTIEAPIGRHPVDRIKMAVVKSGKHAVTHYKVVERFKNHTLVECRLETGRTHQIRVHMSYIMHPLVGDPVYGYKKQRFNLKGQMLHAKLLGFIHPTTGEYMEFESSIPEYFNKIIKILRNELI</sequence>
<evidence type="ECO:0000313" key="9">
    <source>
        <dbReference type="EMBL" id="OOO62731.1"/>
    </source>
</evidence>
<dbReference type="InterPro" id="IPR036986">
    <property type="entry name" value="S4_RNA-bd_sf"/>
</dbReference>
<evidence type="ECO:0000256" key="7">
    <source>
        <dbReference type="RuleBase" id="RU362028"/>
    </source>
</evidence>
<dbReference type="InterPro" id="IPR050188">
    <property type="entry name" value="RluA_PseudoU_synthase"/>
</dbReference>
<keyword evidence="4 7" id="KW-0413">Isomerase</keyword>
<evidence type="ECO:0000256" key="1">
    <source>
        <dbReference type="ARBA" id="ARBA00000073"/>
    </source>
</evidence>
<dbReference type="InterPro" id="IPR006225">
    <property type="entry name" value="PsdUridine_synth_RluC/D"/>
</dbReference>
<dbReference type="CDD" id="cd02869">
    <property type="entry name" value="PseudoU_synth_RluA_like"/>
    <property type="match status" value="1"/>
</dbReference>
<evidence type="ECO:0000313" key="10">
    <source>
        <dbReference type="EMBL" id="OOO65412.1"/>
    </source>
</evidence>
<dbReference type="OrthoDB" id="9807829at2"/>
<dbReference type="NCBIfam" id="TIGR00005">
    <property type="entry name" value="rluA_subfam"/>
    <property type="match status" value="1"/>
</dbReference>
<evidence type="ECO:0000256" key="5">
    <source>
        <dbReference type="PIRSR" id="PIRSR606225-1"/>
    </source>
</evidence>
<dbReference type="InterPro" id="IPR006224">
    <property type="entry name" value="PsdUridine_synth_RluA-like_CS"/>
</dbReference>
<evidence type="ECO:0000256" key="3">
    <source>
        <dbReference type="ARBA" id="ARBA00022884"/>
    </source>
</evidence>
<reference evidence="10 12" key="2">
    <citation type="submission" date="2016-12" db="EMBL/GenBank/DDBJ databases">
        <title>Clostridium tepidum sp. nov., a close relative of Clostridium sporogenes and Clostridium botulinum Group I.</title>
        <authorList>
            <person name="Dobritsa A.P."/>
            <person name="Kutumbaka K.K."/>
            <person name="Werner K."/>
            <person name="Wiedmann M."/>
            <person name="Asmus A."/>
            <person name="Samadpour M."/>
        </authorList>
    </citation>
    <scope>NUCLEOTIDE SEQUENCE [LARGE SCALE GENOMIC DNA]</scope>
    <source>
        <strain evidence="10 12">IEH 97212</strain>
    </source>
</reference>
<dbReference type="EMBL" id="MRAE01000019">
    <property type="protein sequence ID" value="OOO65412.1"/>
    <property type="molecule type" value="Genomic_DNA"/>
</dbReference>
<dbReference type="PANTHER" id="PTHR21600:SF44">
    <property type="entry name" value="RIBOSOMAL LARGE SUBUNIT PSEUDOURIDINE SYNTHASE D"/>
    <property type="match status" value="1"/>
</dbReference>
<dbReference type="Proteomes" id="UP000190256">
    <property type="component" value="Unassembled WGS sequence"/>
</dbReference>
<evidence type="ECO:0000256" key="2">
    <source>
        <dbReference type="ARBA" id="ARBA00010876"/>
    </source>
</evidence>
<dbReference type="Pfam" id="PF00849">
    <property type="entry name" value="PseudoU_synth_2"/>
    <property type="match status" value="1"/>
</dbReference>
<dbReference type="STRING" id="1962263.BS637_05440"/>
<dbReference type="EMBL" id="MRAD01000004">
    <property type="protein sequence ID" value="OOO62731.1"/>
    <property type="molecule type" value="Genomic_DNA"/>
</dbReference>
<evidence type="ECO:0000256" key="4">
    <source>
        <dbReference type="ARBA" id="ARBA00023235"/>
    </source>
</evidence>
<comment type="catalytic activity">
    <reaction evidence="1 7">
        <text>a uridine in RNA = a pseudouridine in RNA</text>
        <dbReference type="Rhea" id="RHEA:48348"/>
        <dbReference type="Rhea" id="RHEA-COMP:12068"/>
        <dbReference type="Rhea" id="RHEA-COMP:12069"/>
        <dbReference type="ChEBI" id="CHEBI:65314"/>
        <dbReference type="ChEBI" id="CHEBI:65315"/>
    </reaction>
</comment>
<evidence type="ECO:0000256" key="6">
    <source>
        <dbReference type="PROSITE-ProRule" id="PRU00182"/>
    </source>
</evidence>
<accession>A0A1S9I5F2</accession>
<dbReference type="Gene3D" id="3.10.290.10">
    <property type="entry name" value="RNA-binding S4 domain"/>
    <property type="match status" value="1"/>
</dbReference>
<feature type="active site" evidence="5">
    <location>
        <position position="138"/>
    </location>
</feature>
<dbReference type="InterPro" id="IPR006145">
    <property type="entry name" value="PsdUridine_synth_RsuA/RluA"/>
</dbReference>
<evidence type="ECO:0000313" key="11">
    <source>
        <dbReference type="Proteomes" id="UP000190206"/>
    </source>
</evidence>
<keyword evidence="11" id="KW-1185">Reference proteome</keyword>
<keyword evidence="3 6" id="KW-0694">RNA-binding</keyword>
<evidence type="ECO:0000313" key="12">
    <source>
        <dbReference type="Proteomes" id="UP000190256"/>
    </source>
</evidence>
<feature type="domain" description="RNA-binding S4" evidence="8">
    <location>
        <begin position="15"/>
        <end position="72"/>
    </location>
</feature>
<dbReference type="RefSeq" id="WP_078023758.1">
    <property type="nucleotide sequence ID" value="NZ_JADPGM010000004.1"/>
</dbReference>
<dbReference type="PROSITE" id="PS01129">
    <property type="entry name" value="PSI_RLU"/>
    <property type="match status" value="1"/>
</dbReference>
<dbReference type="EC" id="5.4.99.-" evidence="7"/>
<dbReference type="Gene3D" id="3.30.2350.10">
    <property type="entry name" value="Pseudouridine synthase"/>
    <property type="match status" value="1"/>
</dbReference>
<dbReference type="GO" id="GO:0120159">
    <property type="term" value="F:rRNA pseudouridine synthase activity"/>
    <property type="evidence" value="ECO:0007669"/>
    <property type="project" value="UniProtKB-ARBA"/>
</dbReference>
<dbReference type="Proteomes" id="UP000190206">
    <property type="component" value="Unassembled WGS sequence"/>
</dbReference>
<dbReference type="GO" id="GO:0000455">
    <property type="term" value="P:enzyme-directed rRNA pseudouridine synthesis"/>
    <property type="evidence" value="ECO:0007669"/>
    <property type="project" value="TreeGrafter"/>
</dbReference>
<comment type="similarity">
    <text evidence="2 7">Belongs to the pseudouridine synthase RluA family.</text>
</comment>
<dbReference type="Pfam" id="PF01479">
    <property type="entry name" value="S4"/>
    <property type="match status" value="1"/>
</dbReference>
<dbReference type="FunFam" id="3.30.2350.10:FF:000006">
    <property type="entry name" value="Pseudouridine synthase"/>
    <property type="match status" value="1"/>
</dbReference>
<proteinExistence type="inferred from homology"/>
<dbReference type="CDD" id="cd00165">
    <property type="entry name" value="S4"/>
    <property type="match status" value="1"/>
</dbReference>
<reference evidence="9 11" key="1">
    <citation type="submission" date="2016-12" db="EMBL/GenBank/DDBJ databases">
        <title>Clostridium tepidum sp. nov., a close relative of Clostridium sporogenes and Clostridium botulinum Group I.</title>
        <authorList>
            <person name="Dobritsa A.P."/>
            <person name="Kutumbaka K."/>
            <person name="Werner K."/>
            <person name="Samadpour M."/>
        </authorList>
    </citation>
    <scope>NUCLEOTIDE SEQUENCE [LARGE SCALE GENOMIC DNA]</scope>
    <source>
        <strain evidence="9 11">PE</strain>
    </source>
</reference>
<organism evidence="10 12">
    <name type="scientific">Clostridium tepidum</name>
    <dbReference type="NCBI Taxonomy" id="1962263"/>
    <lineage>
        <taxon>Bacteria</taxon>
        <taxon>Bacillati</taxon>
        <taxon>Bacillota</taxon>
        <taxon>Clostridia</taxon>
        <taxon>Eubacteriales</taxon>
        <taxon>Clostridiaceae</taxon>
        <taxon>Clostridium</taxon>
    </lineage>
</organism>
<dbReference type="SUPFAM" id="SSF55174">
    <property type="entry name" value="Alpha-L RNA-binding motif"/>
    <property type="match status" value="1"/>
</dbReference>
<dbReference type="SMART" id="SM00363">
    <property type="entry name" value="S4"/>
    <property type="match status" value="1"/>
</dbReference>